<keyword evidence="4" id="KW-1185">Reference proteome</keyword>
<comment type="caution">
    <text evidence="3">The sequence shown here is derived from an EMBL/GenBank/DDBJ whole genome shotgun (WGS) entry which is preliminary data.</text>
</comment>
<organism evidence="3 4">
    <name type="scientific">Pseudoduganella rivuli</name>
    <dbReference type="NCBI Taxonomy" id="2666085"/>
    <lineage>
        <taxon>Bacteria</taxon>
        <taxon>Pseudomonadati</taxon>
        <taxon>Pseudomonadota</taxon>
        <taxon>Betaproteobacteria</taxon>
        <taxon>Burkholderiales</taxon>
        <taxon>Oxalobacteraceae</taxon>
        <taxon>Telluria group</taxon>
        <taxon>Pseudoduganella</taxon>
    </lineage>
</organism>
<dbReference type="InterPro" id="IPR013424">
    <property type="entry name" value="Ice-binding_C"/>
</dbReference>
<dbReference type="EMBL" id="WKJJ01000004">
    <property type="protein sequence ID" value="MRV71736.1"/>
    <property type="molecule type" value="Genomic_DNA"/>
</dbReference>
<feature type="domain" description="Ice-binding protein C-terminal" evidence="2">
    <location>
        <begin position="325"/>
        <end position="347"/>
    </location>
</feature>
<dbReference type="Proteomes" id="UP000446768">
    <property type="component" value="Unassembled WGS sequence"/>
</dbReference>
<accession>A0A7X2IKK5</accession>
<evidence type="ECO:0000313" key="3">
    <source>
        <dbReference type="EMBL" id="MRV71736.1"/>
    </source>
</evidence>
<name>A0A7X2IKK5_9BURK</name>
<dbReference type="Gene3D" id="2.80.10.50">
    <property type="match status" value="1"/>
</dbReference>
<dbReference type="NCBIfam" id="TIGR02595">
    <property type="entry name" value="PEP_CTERM"/>
    <property type="match status" value="1"/>
</dbReference>
<evidence type="ECO:0000313" key="4">
    <source>
        <dbReference type="Proteomes" id="UP000446768"/>
    </source>
</evidence>
<keyword evidence="1" id="KW-0732">Signal</keyword>
<proteinExistence type="predicted"/>
<sequence>MNMPAKTYSRFAALVLAASVVCPAMATVTFSPFVASTGGSPIGFAYAGNKFVGSNYFNNQLYQTDLSGASVAAFGAPLPIGSGSIGEVYVSSSLGLGGFGARDVFAGSEAAGTVYKFNNDGTGQVAFATGLIGGVRSIAFDPYGLYGNDMIVATSAGRIYRITSLGVVTQLASTGEDTEGLSFAPQAFGPVPSGTLVVASEGSGSLRAVAPDGSLTPITTIASAEMVSFVPLNLGVSGNPLEGFYAANYSVNVIKSPYTDFTSYLGDMIVTGEVTHQVWDVSWNGSSFVSSLIGTFPNQPEDGIFVTAAILNPGCERTNTCGGGSVPEPGSLTLLGLGLLGLAGTRRALHRS</sequence>
<evidence type="ECO:0000259" key="2">
    <source>
        <dbReference type="Pfam" id="PF07589"/>
    </source>
</evidence>
<dbReference type="SUPFAM" id="SSF75011">
    <property type="entry name" value="3-carboxy-cis,cis-mucoante lactonizing enzyme"/>
    <property type="match status" value="1"/>
</dbReference>
<dbReference type="Pfam" id="PF07589">
    <property type="entry name" value="PEP-CTERM"/>
    <property type="match status" value="1"/>
</dbReference>
<evidence type="ECO:0000256" key="1">
    <source>
        <dbReference type="SAM" id="SignalP"/>
    </source>
</evidence>
<feature type="signal peptide" evidence="1">
    <location>
        <begin position="1"/>
        <end position="26"/>
    </location>
</feature>
<reference evidence="3 4" key="1">
    <citation type="submission" date="2019-11" db="EMBL/GenBank/DDBJ databases">
        <title>Novel species isolated from a subtropical stream in China.</title>
        <authorList>
            <person name="Lu H."/>
        </authorList>
    </citation>
    <scope>NUCLEOTIDE SEQUENCE [LARGE SCALE GENOMIC DNA]</scope>
    <source>
        <strain evidence="3 4">FT92W</strain>
    </source>
</reference>
<gene>
    <name evidence="3" type="ORF">GJ700_08345</name>
</gene>
<feature type="chain" id="PRO_5031445915" evidence="1">
    <location>
        <begin position="27"/>
        <end position="352"/>
    </location>
</feature>
<protein>
    <submittedName>
        <fullName evidence="3">PEP-CTERM sorting domain-containing protein</fullName>
    </submittedName>
</protein>
<dbReference type="AlphaFoldDB" id="A0A7X2IKK5"/>